<gene>
    <name evidence="1" type="ordered locus">AciX8_0884</name>
</gene>
<accession>G8NTK1</accession>
<organism evidence="1 2">
    <name type="scientific">Granulicella mallensis (strain ATCC BAA-1857 / DSM 23137 / MP5ACTX8)</name>
    <dbReference type="NCBI Taxonomy" id="682795"/>
    <lineage>
        <taxon>Bacteria</taxon>
        <taxon>Pseudomonadati</taxon>
        <taxon>Acidobacteriota</taxon>
        <taxon>Terriglobia</taxon>
        <taxon>Terriglobales</taxon>
        <taxon>Acidobacteriaceae</taxon>
        <taxon>Granulicella</taxon>
    </lineage>
</organism>
<keyword evidence="2" id="KW-1185">Reference proteome</keyword>
<sequence length="55" mass="6072">MSSGITRSTQAGRFAAPLEYLFLNLLTKSYKTRLSLSPARDETIRAGIAIARKQT</sequence>
<reference evidence="1 2" key="1">
    <citation type="submission" date="2011-11" db="EMBL/GenBank/DDBJ databases">
        <title>Complete sequence of Granulicella mallensis MP5ACTX8.</title>
        <authorList>
            <consortium name="US DOE Joint Genome Institute"/>
            <person name="Lucas S."/>
            <person name="Copeland A."/>
            <person name="Lapidus A."/>
            <person name="Cheng J.-F."/>
            <person name="Goodwin L."/>
            <person name="Pitluck S."/>
            <person name="Peters L."/>
            <person name="Lu M."/>
            <person name="Detter J.C."/>
            <person name="Han C."/>
            <person name="Tapia R."/>
            <person name="Land M."/>
            <person name="Hauser L."/>
            <person name="Kyrpides N."/>
            <person name="Ivanova N."/>
            <person name="Mikhailova N."/>
            <person name="Pagani I."/>
            <person name="Rawat S."/>
            <person name="Mannisto M."/>
            <person name="Haggblom M."/>
            <person name="Woyke T."/>
        </authorList>
    </citation>
    <scope>NUCLEOTIDE SEQUENCE [LARGE SCALE GENOMIC DNA]</scope>
    <source>
        <strain evidence="2">ATCC BAA-1857 / DSM 23137 / MP5ACTX8</strain>
    </source>
</reference>
<proteinExistence type="predicted"/>
<dbReference type="STRING" id="682795.AciX8_0884"/>
<name>G8NTK1_GRAMM</name>
<evidence type="ECO:0000313" key="1">
    <source>
        <dbReference type="EMBL" id="AEU35233.1"/>
    </source>
</evidence>
<dbReference type="HOGENOM" id="CLU_3025925_0_0_0"/>
<evidence type="ECO:0000313" key="2">
    <source>
        <dbReference type="Proteomes" id="UP000007113"/>
    </source>
</evidence>
<dbReference type="EMBL" id="CP003130">
    <property type="protein sequence ID" value="AEU35233.1"/>
    <property type="molecule type" value="Genomic_DNA"/>
</dbReference>
<dbReference type="Proteomes" id="UP000007113">
    <property type="component" value="Chromosome"/>
</dbReference>
<dbReference type="AlphaFoldDB" id="G8NTK1"/>
<dbReference type="KEGG" id="gma:AciX8_0884"/>
<protein>
    <submittedName>
        <fullName evidence="1">Uncharacterized protein</fullName>
    </submittedName>
</protein>